<dbReference type="PIRSF" id="PIRSF032126">
    <property type="entry name" value="F0F1_ATP_synthase_subunit_I"/>
    <property type="match status" value="1"/>
</dbReference>
<proteinExistence type="predicted"/>
<dbReference type="EMBL" id="UINC01037176">
    <property type="protein sequence ID" value="SVB32278.1"/>
    <property type="molecule type" value="Genomic_DNA"/>
</dbReference>
<organism evidence="2">
    <name type="scientific">marine metagenome</name>
    <dbReference type="NCBI Taxonomy" id="408172"/>
    <lineage>
        <taxon>unclassified sequences</taxon>
        <taxon>metagenomes</taxon>
        <taxon>ecological metagenomes</taxon>
    </lineage>
</organism>
<keyword evidence="1" id="KW-0812">Transmembrane</keyword>
<keyword evidence="1" id="KW-0472">Membrane</keyword>
<evidence type="ECO:0000313" key="2">
    <source>
        <dbReference type="EMBL" id="SVB32278.1"/>
    </source>
</evidence>
<dbReference type="AlphaFoldDB" id="A0A382D1E6"/>
<accession>A0A382D1E6</accession>
<keyword evidence="1" id="KW-1133">Transmembrane helix</keyword>
<evidence type="ECO:0000256" key="1">
    <source>
        <dbReference type="SAM" id="Phobius"/>
    </source>
</evidence>
<sequence>MKNIKEISTRLEIAKKNLKKNKAKNNSSNAASLGKALKISTELVAAVVVGSTIGFILDNWFDTKPWLTIIFFFMGVAAGILNVIKSAKKMQKNFRK</sequence>
<gene>
    <name evidence="2" type="ORF">METZ01_LOCUS185132</name>
</gene>
<dbReference type="InterPro" id="IPR016989">
    <property type="entry name" value="Atp1_alphaprobac"/>
</dbReference>
<dbReference type="Pfam" id="PF09527">
    <property type="entry name" value="ATPase_gene1"/>
    <property type="match status" value="1"/>
</dbReference>
<feature type="transmembrane region" description="Helical" evidence="1">
    <location>
        <begin position="43"/>
        <end position="60"/>
    </location>
</feature>
<dbReference type="InterPro" id="IPR032820">
    <property type="entry name" value="ATPase_put"/>
</dbReference>
<protein>
    <recommendedName>
        <fullName evidence="3">ATP synthase protein I</fullName>
    </recommendedName>
</protein>
<name>A0A382D1E6_9ZZZZ</name>
<feature type="transmembrane region" description="Helical" evidence="1">
    <location>
        <begin position="66"/>
        <end position="84"/>
    </location>
</feature>
<evidence type="ECO:0008006" key="3">
    <source>
        <dbReference type="Google" id="ProtNLM"/>
    </source>
</evidence>
<reference evidence="2" key="1">
    <citation type="submission" date="2018-05" db="EMBL/GenBank/DDBJ databases">
        <authorList>
            <person name="Lanie J.A."/>
            <person name="Ng W.-L."/>
            <person name="Kazmierczak K.M."/>
            <person name="Andrzejewski T.M."/>
            <person name="Davidsen T.M."/>
            <person name="Wayne K.J."/>
            <person name="Tettelin H."/>
            <person name="Glass J.I."/>
            <person name="Rusch D."/>
            <person name="Podicherti R."/>
            <person name="Tsui H.-C.T."/>
            <person name="Winkler M.E."/>
        </authorList>
    </citation>
    <scope>NUCLEOTIDE SEQUENCE</scope>
</reference>